<keyword evidence="2" id="KW-1185">Reference proteome</keyword>
<proteinExistence type="predicted"/>
<name>A7IAV5_METB6</name>
<accession>A7IAV5</accession>
<dbReference type="RefSeq" id="WP_012107927.1">
    <property type="nucleotide sequence ID" value="NC_009712.1"/>
</dbReference>
<dbReference type="STRING" id="456442.Mboo_2352"/>
<dbReference type="GeneID" id="5411881"/>
<dbReference type="OrthoDB" id="80177at2157"/>
<gene>
    <name evidence="1" type="ordered locus">Mboo_2352</name>
</gene>
<sequence>MNEHARGDILLAKGAHSFLLAAPVREGFALCIETAAEEFVQGVHAGDVVVVSAPGAGPVQPALMLLELVRTYHLPLVVLPKNHPGSKRIPYVVSVAPEILTSCAIVRGTHPEQHLVCSSDELAGLVVRMTEGNVGISPVPATVTLEWL</sequence>
<dbReference type="KEGG" id="mbn:Mboo_2352"/>
<organism evidence="1 2">
    <name type="scientific">Methanoregula boonei (strain DSM 21154 / JCM 14090 / 6A8)</name>
    <dbReference type="NCBI Taxonomy" id="456442"/>
    <lineage>
        <taxon>Archaea</taxon>
        <taxon>Methanobacteriati</taxon>
        <taxon>Methanobacteriota</taxon>
        <taxon>Stenosarchaea group</taxon>
        <taxon>Methanomicrobia</taxon>
        <taxon>Methanomicrobiales</taxon>
        <taxon>Methanoregulaceae</taxon>
        <taxon>Methanoregula</taxon>
    </lineage>
</organism>
<evidence type="ECO:0000313" key="1">
    <source>
        <dbReference type="EMBL" id="ABS56866.1"/>
    </source>
</evidence>
<dbReference type="HOGENOM" id="CLU_140791_0_0_2"/>
<evidence type="ECO:0000313" key="2">
    <source>
        <dbReference type="Proteomes" id="UP000002408"/>
    </source>
</evidence>
<dbReference type="AlphaFoldDB" id="A7IAV5"/>
<reference evidence="2" key="1">
    <citation type="journal article" date="2015" name="Microbiology">
        <title>Genome of Methanoregula boonei 6A8 reveals adaptations to oligotrophic peatland environments.</title>
        <authorList>
            <person name="Braeuer S."/>
            <person name="Cadillo-Quiroz H."/>
            <person name="Kyrpides N."/>
            <person name="Woyke T."/>
            <person name="Goodwin L."/>
            <person name="Detter C."/>
            <person name="Podell S."/>
            <person name="Yavitt J.B."/>
            <person name="Zinder S.H."/>
        </authorList>
    </citation>
    <scope>NUCLEOTIDE SEQUENCE [LARGE SCALE GENOMIC DNA]</scope>
    <source>
        <strain evidence="2">DSM 21154 / JCM 14090 / 6A8</strain>
    </source>
</reference>
<dbReference type="eggNOG" id="arCOG03197">
    <property type="taxonomic scope" value="Archaea"/>
</dbReference>
<dbReference type="Proteomes" id="UP000002408">
    <property type="component" value="Chromosome"/>
</dbReference>
<dbReference type="EMBL" id="CP000780">
    <property type="protein sequence ID" value="ABS56866.1"/>
    <property type="molecule type" value="Genomic_DNA"/>
</dbReference>
<protein>
    <submittedName>
        <fullName evidence="1">Uncharacterized protein</fullName>
    </submittedName>
</protein>